<gene>
    <name evidence="2" type="ORF">HNAJ_LOCUS3694</name>
</gene>
<evidence type="ECO:0000313" key="4">
    <source>
        <dbReference type="WBParaSite" id="HNAJ_0000369601-mRNA-1"/>
    </source>
</evidence>
<accession>A0A0R3T9F7</accession>
<dbReference type="AlphaFoldDB" id="A0A0R3T9F7"/>
<feature type="region of interest" description="Disordered" evidence="1">
    <location>
        <begin position="1"/>
        <end position="35"/>
    </location>
</feature>
<dbReference type="Proteomes" id="UP000278807">
    <property type="component" value="Unassembled WGS sequence"/>
</dbReference>
<reference evidence="2 3" key="2">
    <citation type="submission" date="2018-11" db="EMBL/GenBank/DDBJ databases">
        <authorList>
            <consortium name="Pathogen Informatics"/>
        </authorList>
    </citation>
    <scope>NUCLEOTIDE SEQUENCE [LARGE SCALE GENOMIC DNA]</scope>
</reference>
<evidence type="ECO:0000313" key="3">
    <source>
        <dbReference type="Proteomes" id="UP000278807"/>
    </source>
</evidence>
<evidence type="ECO:0000313" key="2">
    <source>
        <dbReference type="EMBL" id="VDN99553.1"/>
    </source>
</evidence>
<evidence type="ECO:0000256" key="1">
    <source>
        <dbReference type="SAM" id="MobiDB-lite"/>
    </source>
</evidence>
<feature type="compositionally biased region" description="Basic and acidic residues" evidence="1">
    <location>
        <begin position="66"/>
        <end position="77"/>
    </location>
</feature>
<protein>
    <submittedName>
        <fullName evidence="4">PEHE domain-containing protein</fullName>
    </submittedName>
</protein>
<keyword evidence="3" id="KW-1185">Reference proteome</keyword>
<sequence>MPGIPPLARFDEVETDSETSSDYTSTSDWNYNSYTRDGLIRSDYDYRQLLHRRQLMAIRKLINDSESSPKDEAKGSDEGAYASSDSSESTDAYELKSFQVKGSDSCRRKLVPPPILKLENMAERRVQPLELKKEIICSVPDAEENCKRRYKKEKEKLLLRTSTQPPHNRTITTDRLVSLQPSNAIHQGEQELFH</sequence>
<reference evidence="4" key="1">
    <citation type="submission" date="2017-02" db="UniProtKB">
        <authorList>
            <consortium name="WormBaseParasite"/>
        </authorList>
    </citation>
    <scope>IDENTIFICATION</scope>
</reference>
<name>A0A0R3T9F7_RODNA</name>
<dbReference type="OrthoDB" id="10666266at2759"/>
<feature type="region of interest" description="Disordered" evidence="1">
    <location>
        <begin position="66"/>
        <end position="88"/>
    </location>
</feature>
<dbReference type="WBParaSite" id="HNAJ_0000369601-mRNA-1">
    <property type="protein sequence ID" value="HNAJ_0000369601-mRNA-1"/>
    <property type="gene ID" value="HNAJ_0000369601"/>
</dbReference>
<dbReference type="EMBL" id="UZAE01002248">
    <property type="protein sequence ID" value="VDN99553.1"/>
    <property type="molecule type" value="Genomic_DNA"/>
</dbReference>
<organism evidence="4">
    <name type="scientific">Rodentolepis nana</name>
    <name type="common">Dwarf tapeworm</name>
    <name type="synonym">Hymenolepis nana</name>
    <dbReference type="NCBI Taxonomy" id="102285"/>
    <lineage>
        <taxon>Eukaryota</taxon>
        <taxon>Metazoa</taxon>
        <taxon>Spiralia</taxon>
        <taxon>Lophotrochozoa</taxon>
        <taxon>Platyhelminthes</taxon>
        <taxon>Cestoda</taxon>
        <taxon>Eucestoda</taxon>
        <taxon>Cyclophyllidea</taxon>
        <taxon>Hymenolepididae</taxon>
        <taxon>Rodentolepis</taxon>
    </lineage>
</organism>
<proteinExistence type="predicted"/>